<dbReference type="EMBL" id="JARJOW010000002">
    <property type="protein sequence ID" value="MDF5689886.1"/>
    <property type="molecule type" value="Genomic_DNA"/>
</dbReference>
<gene>
    <name evidence="1" type="ORF">PQG43_03335</name>
</gene>
<evidence type="ECO:0000313" key="1">
    <source>
        <dbReference type="EMBL" id="MDF5689886.1"/>
    </source>
</evidence>
<dbReference type="Proteomes" id="UP001321344">
    <property type="component" value="Unassembled WGS sequence"/>
</dbReference>
<protein>
    <submittedName>
        <fullName evidence="1">Uncharacterized protein</fullName>
    </submittedName>
</protein>
<name>A0ABT6BHE3_9BACT</name>
<organism evidence="1 2">
    <name type="scientific">Aquirufa aurantiipilula</name>
    <dbReference type="NCBI Taxonomy" id="2696561"/>
    <lineage>
        <taxon>Bacteria</taxon>
        <taxon>Pseudomonadati</taxon>
        <taxon>Bacteroidota</taxon>
        <taxon>Cytophagia</taxon>
        <taxon>Cytophagales</taxon>
        <taxon>Flectobacillaceae</taxon>
        <taxon>Aquirufa</taxon>
    </lineage>
</organism>
<comment type="caution">
    <text evidence="1">The sequence shown here is derived from an EMBL/GenBank/DDBJ whole genome shotgun (WGS) entry which is preliminary data.</text>
</comment>
<dbReference type="RefSeq" id="WP_276343692.1">
    <property type="nucleotide sequence ID" value="NZ_JARJOW010000002.1"/>
</dbReference>
<proteinExistence type="predicted"/>
<sequence>MRLFQKLFFLLQAQTSHGLHSPSVFRLYTEVINPIMNKRISRKSKTDELIQGISLFYSREIDLGEVFPLVIPHLNPEIYQQIDQDLLPKAQTNSILFILNPYESTLSQDIWDTLVDDPRVIHSIDLFDLGILRFNPLANKQHFMLKKS</sequence>
<reference evidence="1 2" key="1">
    <citation type="submission" date="2023-03" db="EMBL/GenBank/DDBJ databases">
        <title>Genome sequencing of Aquirufa.</title>
        <authorList>
            <person name="Pitt A."/>
            <person name="Hahn M.W."/>
        </authorList>
    </citation>
    <scope>NUCLEOTIDE SEQUENCE [LARGE SCALE GENOMIC DNA]</scope>
    <source>
        <strain evidence="1 2">WAEICH-18A</strain>
    </source>
</reference>
<evidence type="ECO:0000313" key="2">
    <source>
        <dbReference type="Proteomes" id="UP001321344"/>
    </source>
</evidence>
<accession>A0ABT6BHE3</accession>
<keyword evidence="2" id="KW-1185">Reference proteome</keyword>